<dbReference type="RefSeq" id="WP_376953707.1">
    <property type="nucleotide sequence ID" value="NZ_JBHMBH010000009.1"/>
</dbReference>
<proteinExistence type="predicted"/>
<feature type="transmembrane region" description="Helical" evidence="1">
    <location>
        <begin position="51"/>
        <end position="72"/>
    </location>
</feature>
<keyword evidence="1" id="KW-1133">Transmembrane helix</keyword>
<dbReference type="EMBL" id="JBHMBH010000009">
    <property type="protein sequence ID" value="MFB9713397.1"/>
    <property type="molecule type" value="Genomic_DNA"/>
</dbReference>
<keyword evidence="3" id="KW-1185">Reference proteome</keyword>
<evidence type="ECO:0000313" key="3">
    <source>
        <dbReference type="Proteomes" id="UP001589536"/>
    </source>
</evidence>
<dbReference type="Proteomes" id="UP001589536">
    <property type="component" value="Unassembled WGS sequence"/>
</dbReference>
<accession>A0ABV5UQC8</accession>
<reference evidence="2 3" key="1">
    <citation type="submission" date="2024-09" db="EMBL/GenBank/DDBJ databases">
        <authorList>
            <person name="Sun Q."/>
            <person name="Mori K."/>
        </authorList>
    </citation>
    <scope>NUCLEOTIDE SEQUENCE [LARGE SCALE GENOMIC DNA]</scope>
    <source>
        <strain evidence="2 3">JCM 13519</strain>
    </source>
</reference>
<feature type="transmembrane region" description="Helical" evidence="1">
    <location>
        <begin position="126"/>
        <end position="147"/>
    </location>
</feature>
<feature type="transmembrane region" description="Helical" evidence="1">
    <location>
        <begin position="154"/>
        <end position="175"/>
    </location>
</feature>
<feature type="transmembrane region" description="Helical" evidence="1">
    <location>
        <begin position="203"/>
        <end position="222"/>
    </location>
</feature>
<evidence type="ECO:0000256" key="1">
    <source>
        <dbReference type="SAM" id="Phobius"/>
    </source>
</evidence>
<keyword evidence="1" id="KW-0812">Transmembrane</keyword>
<comment type="caution">
    <text evidence="2">The sequence shown here is derived from an EMBL/GenBank/DDBJ whole genome shotgun (WGS) entry which is preliminary data.</text>
</comment>
<feature type="transmembrane region" description="Helical" evidence="1">
    <location>
        <begin position="93"/>
        <end position="114"/>
    </location>
</feature>
<evidence type="ECO:0000313" key="2">
    <source>
        <dbReference type="EMBL" id="MFB9713397.1"/>
    </source>
</evidence>
<evidence type="ECO:0008006" key="4">
    <source>
        <dbReference type="Google" id="ProtNLM"/>
    </source>
</evidence>
<gene>
    <name evidence="2" type="ORF">ACFFPI_04425</name>
</gene>
<name>A0ABV5UQC8_9MICC</name>
<keyword evidence="1" id="KW-0472">Membrane</keyword>
<sequence>MRRPWLWKGSAIGTLLVAGLIGGLVVAAAIGPEEESGHAMTGGDRILLDAGLSLLLTAAAVVGSFSFTSDFNTRSFYRRILVFQRGAAFTGRAASTTVVALLAGTTIGVLFGLAGELGVDRWHVSTHVVVAFAGVSGMGSLWGFAIGSLIRNHLLSLFVVPLSLVLPTAVGRQLGHFVDFLFPNLLSVWAKQGALESLRLDSLAGAAMWLAFVLGAGFWVFLKRDLA</sequence>
<protein>
    <recommendedName>
        <fullName evidence="4">ABC transporter permease</fullName>
    </recommendedName>
</protein>
<organism evidence="2 3">
    <name type="scientific">Arthrobacter methylotrophus</name>
    <dbReference type="NCBI Taxonomy" id="121291"/>
    <lineage>
        <taxon>Bacteria</taxon>
        <taxon>Bacillati</taxon>
        <taxon>Actinomycetota</taxon>
        <taxon>Actinomycetes</taxon>
        <taxon>Micrococcales</taxon>
        <taxon>Micrococcaceae</taxon>
        <taxon>Arthrobacter</taxon>
    </lineage>
</organism>